<accession>A0A0D7BNH7</accession>
<dbReference type="STRING" id="1314674.A0A0D7BNH7"/>
<dbReference type="PANTHER" id="PTHR46910">
    <property type="entry name" value="TRANSCRIPTION FACTOR PDR1"/>
    <property type="match status" value="1"/>
</dbReference>
<dbReference type="GO" id="GO:0006351">
    <property type="term" value="P:DNA-templated transcription"/>
    <property type="evidence" value="ECO:0007669"/>
    <property type="project" value="InterPro"/>
</dbReference>
<evidence type="ECO:0000256" key="2">
    <source>
        <dbReference type="ARBA" id="ARBA00023242"/>
    </source>
</evidence>
<dbReference type="PANTHER" id="PTHR46910:SF38">
    <property type="entry name" value="ZN(2)-C6 FUNGAL-TYPE DOMAIN-CONTAINING PROTEIN"/>
    <property type="match status" value="1"/>
</dbReference>
<dbReference type="AlphaFoldDB" id="A0A0D7BNH7"/>
<dbReference type="InterPro" id="IPR050987">
    <property type="entry name" value="AtrR-like"/>
</dbReference>
<name>A0A0D7BNH7_9AGAR</name>
<dbReference type="CDD" id="cd12148">
    <property type="entry name" value="fungal_TF_MHR"/>
    <property type="match status" value="1"/>
</dbReference>
<dbReference type="Gene3D" id="4.10.240.10">
    <property type="entry name" value="Zn(2)-C6 fungal-type DNA-binding domain"/>
    <property type="match status" value="1"/>
</dbReference>
<dbReference type="Pfam" id="PF00172">
    <property type="entry name" value="Zn_clus"/>
    <property type="match status" value="1"/>
</dbReference>
<evidence type="ECO:0000313" key="5">
    <source>
        <dbReference type="EMBL" id="KIY71141.1"/>
    </source>
</evidence>
<dbReference type="EMBL" id="KN880458">
    <property type="protein sequence ID" value="KIY71141.1"/>
    <property type="molecule type" value="Genomic_DNA"/>
</dbReference>
<dbReference type="InterPro" id="IPR007219">
    <property type="entry name" value="XnlR_reg_dom"/>
</dbReference>
<dbReference type="SMART" id="SM00066">
    <property type="entry name" value="GAL4"/>
    <property type="match status" value="1"/>
</dbReference>
<dbReference type="InterPro" id="IPR001138">
    <property type="entry name" value="Zn2Cys6_DnaBD"/>
</dbReference>
<dbReference type="InterPro" id="IPR036864">
    <property type="entry name" value="Zn2-C6_fun-type_DNA-bd_sf"/>
</dbReference>
<sequence length="710" mass="79037">MEEAIPASKKRRLQGSCDSCKARKTRCDSATRPGLKCSNCANLGIECTHVAAMSRKNGGIPINLIATAVEDSGSVKHQLSSILSHDYTPPSDPKAVDTLLKSLAQYAKQLEGRLERAELRLSRMCNTTPSSSTTSDPPDPANIGIPMGDLLLDARSRRFGRSRDAKHIDAALNLKEQLDPTHRFRRPEFWYAPEHPWEYLQVVEPPGLRFPSPDLLNELVAIFLRNLNRHVHLIHGPSFVRQIATGYHYVSHAFGSVVLAVCAIAARYSDDPRVGNGHHKGWNYYSQLKAVHTGQYLEADDFLFNLQLFPLMVLYAYSLLLPEQCWLLTGMGVRLAQAGNVHRKRTSDKPWTANDEMLKRAWWCLVILDTYVSSFDGRTRMTSFEEFDVDFPLEVDDEYWPGEPLAEPQQPWRQPANTHSRVSGWVCHLKLLEIYSFGLTTIYNIRRAPLWDSIGCPAWNRNVVDVLDASVNKWLDNIPEHLRWDPHAPDPVALVLRCTYDWVIIQIHRPFKKDLSSTAACVTAARSLAHALAAYSKVLPQFPLPTAFGWLTFSSVVLLLNIARDKQSGKTGSGRDVDDINKNMELLATNEGTWQVAGRYHDIIREVFDLLQGPVLDEAAIQRKDKRPRDPDGAPTPAGIVDASFFPAADLGFGPSTGAGPILASHSGDPTAAWTWDGLDLDAWQDSQLNVFFQNGGGWGGSGGPSIHGT</sequence>
<keyword evidence="2" id="KW-0539">Nucleus</keyword>
<organism evidence="5 6">
    <name type="scientific">Cylindrobasidium torrendii FP15055 ss-10</name>
    <dbReference type="NCBI Taxonomy" id="1314674"/>
    <lineage>
        <taxon>Eukaryota</taxon>
        <taxon>Fungi</taxon>
        <taxon>Dikarya</taxon>
        <taxon>Basidiomycota</taxon>
        <taxon>Agaricomycotina</taxon>
        <taxon>Agaricomycetes</taxon>
        <taxon>Agaricomycetidae</taxon>
        <taxon>Agaricales</taxon>
        <taxon>Marasmiineae</taxon>
        <taxon>Physalacriaceae</taxon>
        <taxon>Cylindrobasidium</taxon>
    </lineage>
</organism>
<dbReference type="GO" id="GO:0008270">
    <property type="term" value="F:zinc ion binding"/>
    <property type="evidence" value="ECO:0007669"/>
    <property type="project" value="InterPro"/>
</dbReference>
<feature type="coiled-coil region" evidence="3">
    <location>
        <begin position="100"/>
        <end position="127"/>
    </location>
</feature>
<dbReference type="Proteomes" id="UP000054007">
    <property type="component" value="Unassembled WGS sequence"/>
</dbReference>
<dbReference type="SMART" id="SM00906">
    <property type="entry name" value="Fungal_trans"/>
    <property type="match status" value="1"/>
</dbReference>
<keyword evidence="6" id="KW-1185">Reference proteome</keyword>
<keyword evidence="3" id="KW-0175">Coiled coil</keyword>
<evidence type="ECO:0000256" key="1">
    <source>
        <dbReference type="ARBA" id="ARBA00022723"/>
    </source>
</evidence>
<keyword evidence="1" id="KW-0479">Metal-binding</keyword>
<dbReference type="PROSITE" id="PS00463">
    <property type="entry name" value="ZN2_CY6_FUNGAL_1"/>
    <property type="match status" value="1"/>
</dbReference>
<dbReference type="GO" id="GO:0000981">
    <property type="term" value="F:DNA-binding transcription factor activity, RNA polymerase II-specific"/>
    <property type="evidence" value="ECO:0007669"/>
    <property type="project" value="InterPro"/>
</dbReference>
<feature type="domain" description="Zn(2)-C6 fungal-type" evidence="4">
    <location>
        <begin position="16"/>
        <end position="49"/>
    </location>
</feature>
<gene>
    <name evidence="5" type="ORF">CYLTODRAFT_419143</name>
</gene>
<proteinExistence type="predicted"/>
<dbReference type="PROSITE" id="PS50048">
    <property type="entry name" value="ZN2_CY6_FUNGAL_2"/>
    <property type="match status" value="1"/>
</dbReference>
<reference evidence="5 6" key="1">
    <citation type="journal article" date="2015" name="Fungal Genet. Biol.">
        <title>Evolution of novel wood decay mechanisms in Agaricales revealed by the genome sequences of Fistulina hepatica and Cylindrobasidium torrendii.</title>
        <authorList>
            <person name="Floudas D."/>
            <person name="Held B.W."/>
            <person name="Riley R."/>
            <person name="Nagy L.G."/>
            <person name="Koehler G."/>
            <person name="Ransdell A.S."/>
            <person name="Younus H."/>
            <person name="Chow J."/>
            <person name="Chiniquy J."/>
            <person name="Lipzen A."/>
            <person name="Tritt A."/>
            <person name="Sun H."/>
            <person name="Haridas S."/>
            <person name="LaButti K."/>
            <person name="Ohm R.A."/>
            <person name="Kues U."/>
            <person name="Blanchette R.A."/>
            <person name="Grigoriev I.V."/>
            <person name="Minto R.E."/>
            <person name="Hibbett D.S."/>
        </authorList>
    </citation>
    <scope>NUCLEOTIDE SEQUENCE [LARGE SCALE GENOMIC DNA]</scope>
    <source>
        <strain evidence="5 6">FP15055 ss-10</strain>
    </source>
</reference>
<evidence type="ECO:0000256" key="3">
    <source>
        <dbReference type="SAM" id="Coils"/>
    </source>
</evidence>
<protein>
    <recommendedName>
        <fullName evidence="4">Zn(2)-C6 fungal-type domain-containing protein</fullName>
    </recommendedName>
</protein>
<dbReference type="CDD" id="cd00067">
    <property type="entry name" value="GAL4"/>
    <property type="match status" value="1"/>
</dbReference>
<dbReference type="OrthoDB" id="4456959at2759"/>
<dbReference type="GO" id="GO:0003677">
    <property type="term" value="F:DNA binding"/>
    <property type="evidence" value="ECO:0007669"/>
    <property type="project" value="InterPro"/>
</dbReference>
<dbReference type="Pfam" id="PF04082">
    <property type="entry name" value="Fungal_trans"/>
    <property type="match status" value="1"/>
</dbReference>
<evidence type="ECO:0000259" key="4">
    <source>
        <dbReference type="PROSITE" id="PS50048"/>
    </source>
</evidence>
<dbReference type="SUPFAM" id="SSF57701">
    <property type="entry name" value="Zn2/Cys6 DNA-binding domain"/>
    <property type="match status" value="1"/>
</dbReference>
<evidence type="ECO:0000313" key="6">
    <source>
        <dbReference type="Proteomes" id="UP000054007"/>
    </source>
</evidence>